<reference evidence="3" key="1">
    <citation type="journal article" date="2020" name="Nat. Commun.">
        <title>Genome sequence of the cluster root forming white lupin.</title>
        <authorList>
            <person name="Hufnagel B."/>
            <person name="Marques A."/>
            <person name="Soriano A."/>
            <person name="Marques L."/>
            <person name="Divol F."/>
            <person name="Doumas P."/>
            <person name="Sallet E."/>
            <person name="Mancinotti D."/>
            <person name="Carrere S."/>
            <person name="Marande W."/>
            <person name="Arribat S."/>
            <person name="Keller J."/>
            <person name="Huneau C."/>
            <person name="Blein T."/>
            <person name="Aime D."/>
            <person name="Laguerre M."/>
            <person name="Taylor J."/>
            <person name="Schubert V."/>
            <person name="Nelson M."/>
            <person name="Geu-Flores F."/>
            <person name="Crespi M."/>
            <person name="Gallardo-Guerrero K."/>
            <person name="Delaux P.-M."/>
            <person name="Salse J."/>
            <person name="Berges H."/>
            <person name="Guyot R."/>
            <person name="Gouzy J."/>
            <person name="Peret B."/>
        </authorList>
    </citation>
    <scope>NUCLEOTIDE SEQUENCE [LARGE SCALE GENOMIC DNA]</scope>
    <source>
        <strain evidence="3">cv. Amiga</strain>
    </source>
</reference>
<evidence type="ECO:0000313" key="3">
    <source>
        <dbReference type="Proteomes" id="UP000447434"/>
    </source>
</evidence>
<protein>
    <submittedName>
        <fullName evidence="2">Uncharacterized protein</fullName>
    </submittedName>
</protein>
<keyword evidence="1" id="KW-0472">Membrane</keyword>
<feature type="transmembrane region" description="Helical" evidence="1">
    <location>
        <begin position="36"/>
        <end position="57"/>
    </location>
</feature>
<dbReference type="EMBL" id="WOCE01000019">
    <property type="protein sequence ID" value="KAE9592716.1"/>
    <property type="molecule type" value="Genomic_DNA"/>
</dbReference>
<organism evidence="2 3">
    <name type="scientific">Lupinus albus</name>
    <name type="common">White lupine</name>
    <name type="synonym">Lupinus termis</name>
    <dbReference type="NCBI Taxonomy" id="3870"/>
    <lineage>
        <taxon>Eukaryota</taxon>
        <taxon>Viridiplantae</taxon>
        <taxon>Streptophyta</taxon>
        <taxon>Embryophyta</taxon>
        <taxon>Tracheophyta</taxon>
        <taxon>Spermatophyta</taxon>
        <taxon>Magnoliopsida</taxon>
        <taxon>eudicotyledons</taxon>
        <taxon>Gunneridae</taxon>
        <taxon>Pentapetalae</taxon>
        <taxon>rosids</taxon>
        <taxon>fabids</taxon>
        <taxon>Fabales</taxon>
        <taxon>Fabaceae</taxon>
        <taxon>Papilionoideae</taxon>
        <taxon>50 kb inversion clade</taxon>
        <taxon>genistoids sensu lato</taxon>
        <taxon>core genistoids</taxon>
        <taxon>Genisteae</taxon>
        <taxon>Lupinus</taxon>
    </lineage>
</organism>
<keyword evidence="3" id="KW-1185">Reference proteome</keyword>
<keyword evidence="1" id="KW-1133">Transmembrane helix</keyword>
<sequence>MLHAFLNICSVAFCSIIGYVTSIFNHFSFQQDPLHLMMFMCMVNTSSSLLFLFLFTLT</sequence>
<evidence type="ECO:0000313" key="2">
    <source>
        <dbReference type="EMBL" id="KAE9592716.1"/>
    </source>
</evidence>
<name>A0A6A4NGB8_LUPAL</name>
<evidence type="ECO:0000256" key="1">
    <source>
        <dbReference type="SAM" id="Phobius"/>
    </source>
</evidence>
<proteinExistence type="predicted"/>
<keyword evidence="1" id="KW-0812">Transmembrane</keyword>
<dbReference type="AlphaFoldDB" id="A0A6A4NGB8"/>
<dbReference type="Proteomes" id="UP000447434">
    <property type="component" value="Chromosome 19"/>
</dbReference>
<gene>
    <name evidence="2" type="ORF">Lalb_Chr19g0132171</name>
</gene>
<comment type="caution">
    <text evidence="2">The sequence shown here is derived from an EMBL/GenBank/DDBJ whole genome shotgun (WGS) entry which is preliminary data.</text>
</comment>
<accession>A0A6A4NGB8</accession>
<feature type="transmembrane region" description="Helical" evidence="1">
    <location>
        <begin position="5"/>
        <end position="24"/>
    </location>
</feature>